<evidence type="ECO:0000313" key="2">
    <source>
        <dbReference type="Proteomes" id="UP000887116"/>
    </source>
</evidence>
<keyword evidence="2" id="KW-1185">Reference proteome</keyword>
<gene>
    <name evidence="1" type="ORF">TNCT_191131</name>
</gene>
<sequence>MKEKKVCKNAGVCRPFSYRYIEHKRPSTMCMRSHTLTTLTNTPGIINHQDKAYPLSQSAQKVQTLPRSTRSGDDIEHNWDLLKPQTLYT</sequence>
<organism evidence="1 2">
    <name type="scientific">Trichonephila clavata</name>
    <name type="common">Joro spider</name>
    <name type="synonym">Nephila clavata</name>
    <dbReference type="NCBI Taxonomy" id="2740835"/>
    <lineage>
        <taxon>Eukaryota</taxon>
        <taxon>Metazoa</taxon>
        <taxon>Ecdysozoa</taxon>
        <taxon>Arthropoda</taxon>
        <taxon>Chelicerata</taxon>
        <taxon>Arachnida</taxon>
        <taxon>Araneae</taxon>
        <taxon>Araneomorphae</taxon>
        <taxon>Entelegynae</taxon>
        <taxon>Araneoidea</taxon>
        <taxon>Nephilidae</taxon>
        <taxon>Trichonephila</taxon>
    </lineage>
</organism>
<reference evidence="1" key="1">
    <citation type="submission" date="2020-07" db="EMBL/GenBank/DDBJ databases">
        <title>Multicomponent nature underlies the extraordinary mechanical properties of spider dragline silk.</title>
        <authorList>
            <person name="Kono N."/>
            <person name="Nakamura H."/>
            <person name="Mori M."/>
            <person name="Yoshida Y."/>
            <person name="Ohtoshi R."/>
            <person name="Malay A.D."/>
            <person name="Moran D.A.P."/>
            <person name="Tomita M."/>
            <person name="Numata K."/>
            <person name="Arakawa K."/>
        </authorList>
    </citation>
    <scope>NUCLEOTIDE SEQUENCE</scope>
</reference>
<dbReference type="Proteomes" id="UP000887116">
    <property type="component" value="Unassembled WGS sequence"/>
</dbReference>
<protein>
    <submittedName>
        <fullName evidence="1">Uncharacterized protein</fullName>
    </submittedName>
</protein>
<name>A0A8X6J0B3_TRICU</name>
<proteinExistence type="predicted"/>
<comment type="caution">
    <text evidence="1">The sequence shown here is derived from an EMBL/GenBank/DDBJ whole genome shotgun (WGS) entry which is preliminary data.</text>
</comment>
<dbReference type="AlphaFoldDB" id="A0A8X6J0B3"/>
<accession>A0A8X6J0B3</accession>
<evidence type="ECO:0000313" key="1">
    <source>
        <dbReference type="EMBL" id="GFQ86235.1"/>
    </source>
</evidence>
<dbReference type="EMBL" id="BMAO01003188">
    <property type="protein sequence ID" value="GFQ86235.1"/>
    <property type="molecule type" value="Genomic_DNA"/>
</dbReference>